<keyword evidence="3" id="KW-1185">Reference proteome</keyword>
<evidence type="ECO:0000313" key="2">
    <source>
        <dbReference type="EMBL" id="MFA0567881.1"/>
    </source>
</evidence>
<feature type="transmembrane region" description="Helical" evidence="1">
    <location>
        <begin position="24"/>
        <end position="48"/>
    </location>
</feature>
<keyword evidence="1" id="KW-0472">Membrane</keyword>
<dbReference type="RefSeq" id="WP_372265400.1">
    <property type="nucleotide sequence ID" value="NZ_JBFRUW010000016.1"/>
</dbReference>
<organism evidence="2 3">
    <name type="scientific">Vibrio gallaecicus</name>
    <dbReference type="NCBI Taxonomy" id="552386"/>
    <lineage>
        <taxon>Bacteria</taxon>
        <taxon>Pseudomonadati</taxon>
        <taxon>Pseudomonadota</taxon>
        <taxon>Gammaproteobacteria</taxon>
        <taxon>Vibrionales</taxon>
        <taxon>Vibrionaceae</taxon>
        <taxon>Vibrio</taxon>
    </lineage>
</organism>
<keyword evidence="1" id="KW-1133">Transmembrane helix</keyword>
<dbReference type="Pfam" id="PF03929">
    <property type="entry name" value="PepSY_TM"/>
    <property type="match status" value="1"/>
</dbReference>
<sequence length="472" mass="52780">MSRNDSQPKQVNRSKSLYFLTWRWHFYAGLFVIPFMLMLSFTGLVMLFDDEIEMARYHEVLSVLPEDNITLVSEQLNAVQESYPDTAVTQFIPAKEPTLANRFSVRFEDGRSLFITVNPYTAEVMGEIDRSDSWYQLANDIHGTLLIGDWGDYLIEIAASLSILLLVSGIYLWLPRDNASKAGFLKIRVGSGPRVLMRDLHANIGGTLSLVLLLFILSGLAWAGIWGGKFVQAWSTFPAQKWDDVPLSSQTHTSLNHGSEEEMPWNLEQTPLPESHDHSAMGDEHSSHVMSSNTVNIDWLVEQSNALGFTNYKLNFPRSETGVYTLTANTMSGDITDPTQDRTTHIDQYSGAILADVTWDDYNLMAKTMAAGIALHQGDVSIFNKVLNVLFCLAFILVSVTGAFMWWVRRPVGKGTIGAPAKFEQDGIWKAGLVSLIIISLLFPLGGLTIALVLLVDWLLIKRIEKLNLVMN</sequence>
<dbReference type="InterPro" id="IPR005625">
    <property type="entry name" value="PepSY-ass_TM"/>
</dbReference>
<gene>
    <name evidence="2" type="ORF">AB4566_06305</name>
</gene>
<feature type="transmembrane region" description="Helical" evidence="1">
    <location>
        <begin position="204"/>
        <end position="225"/>
    </location>
</feature>
<protein>
    <submittedName>
        <fullName evidence="2">PepSY-associated TM helix domain-containing protein</fullName>
    </submittedName>
</protein>
<name>A0ABV4N9Q6_9VIBR</name>
<dbReference type="PANTHER" id="PTHR34219">
    <property type="entry name" value="IRON-REGULATED INNER MEMBRANE PROTEIN-RELATED"/>
    <property type="match status" value="1"/>
</dbReference>
<evidence type="ECO:0000256" key="1">
    <source>
        <dbReference type="SAM" id="Phobius"/>
    </source>
</evidence>
<reference evidence="2 3" key="1">
    <citation type="journal article" date="2024" name="ISME J.">
        <title>Tailless and filamentous prophages are predominant in marine Vibrio.</title>
        <authorList>
            <person name="Steensen K."/>
            <person name="Seneca J."/>
            <person name="Bartlau N."/>
            <person name="Yu X.A."/>
            <person name="Hussain F.A."/>
            <person name="Polz M.F."/>
        </authorList>
    </citation>
    <scope>NUCLEOTIDE SEQUENCE [LARGE SCALE GENOMIC DNA]</scope>
    <source>
        <strain evidence="2 3">10N.222.51.A1</strain>
    </source>
</reference>
<evidence type="ECO:0000313" key="3">
    <source>
        <dbReference type="Proteomes" id="UP001570417"/>
    </source>
</evidence>
<feature type="transmembrane region" description="Helical" evidence="1">
    <location>
        <begin position="153"/>
        <end position="174"/>
    </location>
</feature>
<accession>A0ABV4N9Q6</accession>
<comment type="caution">
    <text evidence="2">The sequence shown here is derived from an EMBL/GenBank/DDBJ whole genome shotgun (WGS) entry which is preliminary data.</text>
</comment>
<keyword evidence="1" id="KW-0812">Transmembrane</keyword>
<proteinExistence type="predicted"/>
<feature type="transmembrane region" description="Helical" evidence="1">
    <location>
        <begin position="386"/>
        <end position="408"/>
    </location>
</feature>
<dbReference type="Proteomes" id="UP001570417">
    <property type="component" value="Unassembled WGS sequence"/>
</dbReference>
<feature type="transmembrane region" description="Helical" evidence="1">
    <location>
        <begin position="428"/>
        <end position="461"/>
    </location>
</feature>
<dbReference type="EMBL" id="JBFRUW010000016">
    <property type="protein sequence ID" value="MFA0567881.1"/>
    <property type="molecule type" value="Genomic_DNA"/>
</dbReference>
<dbReference type="PANTHER" id="PTHR34219:SF1">
    <property type="entry name" value="PEPSY DOMAIN-CONTAINING PROTEIN"/>
    <property type="match status" value="1"/>
</dbReference>